<keyword evidence="2" id="KW-1185">Reference proteome</keyword>
<protein>
    <submittedName>
        <fullName evidence="1">Uncharacterized protein</fullName>
    </submittedName>
</protein>
<organism evidence="1 2">
    <name type="scientific">Streptosporangium subroseum</name>
    <dbReference type="NCBI Taxonomy" id="106412"/>
    <lineage>
        <taxon>Bacteria</taxon>
        <taxon>Bacillati</taxon>
        <taxon>Actinomycetota</taxon>
        <taxon>Actinomycetes</taxon>
        <taxon>Streptosporangiales</taxon>
        <taxon>Streptosporangiaceae</taxon>
        <taxon>Streptosporangium</taxon>
    </lineage>
</organism>
<gene>
    <name evidence="1" type="ORF">SAMN05216276_107848</name>
</gene>
<sequence length="565" mass="63807">MNEEAPDWRAVQLWNELRRLANRAALNARALSEKMINDHGYPGRGASKTALYKKMRARDEDVFLEDKDFVRAFVLACYDGSMGPAGKAELGVWGTLQEWETWRQTLENLPEDTSQEIAAAHRSPLPQLTPPPPPRALSKAAIEKLEQLGRVLGNTGVYTTLRSLYPNHQLVDLWGQLIPICVYPAPQHQWDNIEAPLGQLRGSVVPAADDYDDAEFDRAGIHQFIELNRAYQKAKRSNPEQLRYNFPGATFAFDRLTHRDGGPKLDAFLSRYFHSAATSERLDAELMQEQDRDNRHKARIPLSELLQRANLHRRIAEELEPGVDPIETGRFRAAALSHAAVVMLATGDGSYDILLPERSADVAFHAGFRHVAPSGIFAPFNARVVSSAKSRRAEFSVLRNFYREWVEELFDAEAYEGWQLEDVGEPLDPTLAPEVARLQEDFDQTNPKRRGDLLYTGVSVNLLTLRPEICLLLVVDDPRWLGNEIEAAKQVGRPFRLGWEYAEGEIEHSQPKAKYSQLKPEHRLRLGPDLQPVEGSSFRAIELVPNAAAAIYLALNVMRTRRSRA</sequence>
<dbReference type="RefSeq" id="WP_143653586.1">
    <property type="nucleotide sequence ID" value="NZ_FZOD01000078.1"/>
</dbReference>
<reference evidence="1 2" key="1">
    <citation type="submission" date="2017-06" db="EMBL/GenBank/DDBJ databases">
        <authorList>
            <person name="Kim H.J."/>
            <person name="Triplett B.A."/>
        </authorList>
    </citation>
    <scope>NUCLEOTIDE SEQUENCE [LARGE SCALE GENOMIC DNA]</scope>
    <source>
        <strain evidence="1 2">CGMCC 4.2132</strain>
    </source>
</reference>
<dbReference type="Proteomes" id="UP000198282">
    <property type="component" value="Unassembled WGS sequence"/>
</dbReference>
<name>A0A239P0Q0_9ACTN</name>
<evidence type="ECO:0000313" key="2">
    <source>
        <dbReference type="Proteomes" id="UP000198282"/>
    </source>
</evidence>
<dbReference type="EMBL" id="FZOD01000078">
    <property type="protein sequence ID" value="SNT60675.1"/>
    <property type="molecule type" value="Genomic_DNA"/>
</dbReference>
<evidence type="ECO:0000313" key="1">
    <source>
        <dbReference type="EMBL" id="SNT60675.1"/>
    </source>
</evidence>
<dbReference type="OrthoDB" id="3831424at2"/>
<accession>A0A239P0Q0</accession>
<dbReference type="AlphaFoldDB" id="A0A239P0Q0"/>
<proteinExistence type="predicted"/>